<dbReference type="SUPFAM" id="SSF53448">
    <property type="entry name" value="Nucleotide-diphospho-sugar transferases"/>
    <property type="match status" value="1"/>
</dbReference>
<proteinExistence type="predicted"/>
<evidence type="ECO:0000313" key="2">
    <source>
        <dbReference type="EMBL" id="SEB67481.1"/>
    </source>
</evidence>
<reference evidence="3" key="1">
    <citation type="submission" date="2016-10" db="EMBL/GenBank/DDBJ databases">
        <authorList>
            <person name="Varghese N."/>
            <person name="Submissions S."/>
        </authorList>
    </citation>
    <scope>NUCLEOTIDE SEQUENCE [LARGE SCALE GENOMIC DNA]</scope>
    <source>
        <strain evidence="3">DSM 22017</strain>
    </source>
</reference>
<evidence type="ECO:0000259" key="1">
    <source>
        <dbReference type="Pfam" id="PF00535"/>
    </source>
</evidence>
<keyword evidence="3" id="KW-1185">Reference proteome</keyword>
<keyword evidence="2" id="KW-0808">Transferase</keyword>
<dbReference type="GO" id="GO:0016740">
    <property type="term" value="F:transferase activity"/>
    <property type="evidence" value="ECO:0007669"/>
    <property type="project" value="UniProtKB-KW"/>
</dbReference>
<dbReference type="RefSeq" id="WP_090967983.1">
    <property type="nucleotide sequence ID" value="NZ_FNRT01000002.1"/>
</dbReference>
<dbReference type="Pfam" id="PF00535">
    <property type="entry name" value="Glycos_transf_2"/>
    <property type="match status" value="1"/>
</dbReference>
<gene>
    <name evidence="2" type="ORF">SAMN04489844_0818</name>
</gene>
<dbReference type="Gene3D" id="3.90.550.10">
    <property type="entry name" value="Spore Coat Polysaccharide Biosynthesis Protein SpsA, Chain A"/>
    <property type="match status" value="1"/>
</dbReference>
<feature type="domain" description="Glycosyltransferase 2-like" evidence="1">
    <location>
        <begin position="4"/>
        <end position="120"/>
    </location>
</feature>
<dbReference type="STRING" id="402596.SAMN04489844_0818"/>
<dbReference type="EMBL" id="FNRT01000002">
    <property type="protein sequence ID" value="SEB67481.1"/>
    <property type="molecule type" value="Genomic_DNA"/>
</dbReference>
<protein>
    <submittedName>
        <fullName evidence="2">Glycosyl transferase family 2</fullName>
    </submittedName>
</protein>
<organism evidence="2 3">
    <name type="scientific">Nocardioides exalbidus</name>
    <dbReference type="NCBI Taxonomy" id="402596"/>
    <lineage>
        <taxon>Bacteria</taxon>
        <taxon>Bacillati</taxon>
        <taxon>Actinomycetota</taxon>
        <taxon>Actinomycetes</taxon>
        <taxon>Propionibacteriales</taxon>
        <taxon>Nocardioidaceae</taxon>
        <taxon>Nocardioides</taxon>
    </lineage>
</organism>
<dbReference type="OrthoDB" id="9771846at2"/>
<dbReference type="InterPro" id="IPR029044">
    <property type="entry name" value="Nucleotide-diphossugar_trans"/>
</dbReference>
<evidence type="ECO:0000313" key="3">
    <source>
        <dbReference type="Proteomes" id="UP000198742"/>
    </source>
</evidence>
<accession>A0A1H4L9R6</accession>
<sequence length="302" mass="33599">MSVSIVIPHYGADGPTRALVAQLAPQVVEKDGQIIVVDDASPEPLEDIPGARVIRREVNSGFGATVNAGVAEVTTELVAILNSDLQVADDFIETYVAAARPWLPAVVAPRVVTHGHDGATSFRFPTARTVLAQRIGLLANRRDRRWASDLIGEDKPPSPEDEHVVDWVSGAAMLLPTADLRAVGGFDDRFHMYLEEVDLQRRLRERGLKSVYLGHVVVHHLGFGSSDPGKRERWQTESWVKYADKWGWRRRLWLAMEGASAANLLVDSARRALGRDTTPVRDWKQRRALTHEVWSGQARRES</sequence>
<dbReference type="Proteomes" id="UP000198742">
    <property type="component" value="Unassembled WGS sequence"/>
</dbReference>
<dbReference type="AlphaFoldDB" id="A0A1H4L9R6"/>
<dbReference type="InterPro" id="IPR001173">
    <property type="entry name" value="Glyco_trans_2-like"/>
</dbReference>
<dbReference type="PANTHER" id="PTHR43179:SF7">
    <property type="entry name" value="RHAMNOSYLTRANSFERASE WBBL"/>
    <property type="match status" value="1"/>
</dbReference>
<name>A0A1H4L9R6_9ACTN</name>
<dbReference type="PANTHER" id="PTHR43179">
    <property type="entry name" value="RHAMNOSYLTRANSFERASE WBBL"/>
    <property type="match status" value="1"/>
</dbReference>